<dbReference type="GO" id="GO:0005886">
    <property type="term" value="C:plasma membrane"/>
    <property type="evidence" value="ECO:0007669"/>
    <property type="project" value="TreeGrafter"/>
</dbReference>
<evidence type="ECO:0000256" key="1">
    <source>
        <dbReference type="SAM" id="Phobius"/>
    </source>
</evidence>
<proteinExistence type="predicted"/>
<dbReference type="HOGENOM" id="CLU_041268_2_1_11"/>
<dbReference type="PANTHER" id="PTHR30199:SF0">
    <property type="entry name" value="INNER MEMBRANE PROTEIN YDCO"/>
    <property type="match status" value="1"/>
</dbReference>
<dbReference type="eggNOG" id="COG3135">
    <property type="taxonomic scope" value="Bacteria"/>
</dbReference>
<feature type="transmembrane region" description="Helical" evidence="1">
    <location>
        <begin position="236"/>
        <end position="259"/>
    </location>
</feature>
<dbReference type="EMBL" id="JAWXXX010000003">
    <property type="protein sequence ID" value="MDX5895537.1"/>
    <property type="molecule type" value="Genomic_DNA"/>
</dbReference>
<keyword evidence="2" id="KW-0614">Plasmid</keyword>
<protein>
    <submittedName>
        <fullName evidence="2">BenE: benzoate transporter</fullName>
    </submittedName>
    <submittedName>
        <fullName evidence="3">Benzoate/H(+) symporter BenE family transporter</fullName>
    </submittedName>
</protein>
<reference evidence="2 4" key="1">
    <citation type="submission" date="2014-03" db="EMBL/GenBank/DDBJ databases">
        <title>Complete genome sequence of the Radio-Resistant Rubrobacter radiotolerans RSPS-4.</title>
        <authorList>
            <person name="Egas C.C."/>
            <person name="Barroso C.C."/>
            <person name="Froufe H.J.C."/>
            <person name="Pacheco J.J."/>
            <person name="Albuquerque L.L."/>
            <person name="da Costa M.M.S."/>
        </authorList>
    </citation>
    <scope>NUCLEOTIDE SEQUENCE [LARGE SCALE GENOMIC DNA]</scope>
    <source>
        <strain evidence="2 4">RSPS-4</strain>
        <plasmid evidence="2 4">2</plasmid>
    </source>
</reference>
<geneLocation type="plasmid" evidence="2">
    <name>2</name>
</geneLocation>
<feature type="transmembrane region" description="Helical" evidence="1">
    <location>
        <begin position="310"/>
        <end position="331"/>
    </location>
</feature>
<dbReference type="PATRIC" id="fig|42256.3.peg.3030"/>
<feature type="transmembrane region" description="Helical" evidence="1">
    <location>
        <begin position="114"/>
        <end position="133"/>
    </location>
</feature>
<evidence type="ECO:0000313" key="4">
    <source>
        <dbReference type="Proteomes" id="UP000025229"/>
    </source>
</evidence>
<dbReference type="EMBL" id="CP007516">
    <property type="protein sequence ID" value="AHY48264.1"/>
    <property type="molecule type" value="Genomic_DNA"/>
</dbReference>
<evidence type="ECO:0000313" key="2">
    <source>
        <dbReference type="EMBL" id="AHY48264.1"/>
    </source>
</evidence>
<feature type="transmembrane region" description="Helical" evidence="1">
    <location>
        <begin position="192"/>
        <end position="215"/>
    </location>
</feature>
<dbReference type="GO" id="GO:0042925">
    <property type="term" value="F:benzoate transmembrane transporter activity"/>
    <property type="evidence" value="ECO:0007669"/>
    <property type="project" value="InterPro"/>
</dbReference>
<dbReference type="NCBIfam" id="TIGR00843">
    <property type="entry name" value="benE"/>
    <property type="match status" value="1"/>
</dbReference>
<dbReference type="Proteomes" id="UP001281130">
    <property type="component" value="Unassembled WGS sequence"/>
</dbReference>
<keyword evidence="4" id="KW-1185">Reference proteome</keyword>
<gene>
    <name evidence="2" type="ORF">RradSPS_2981</name>
    <name evidence="3" type="ORF">SIL72_16025</name>
</gene>
<dbReference type="Proteomes" id="UP000025229">
    <property type="component" value="Plasmid 2"/>
</dbReference>
<reference evidence="3" key="2">
    <citation type="submission" date="2023-11" db="EMBL/GenBank/DDBJ databases">
        <title>MicrobeMod: A computational toolkit for identifying prokaryotic methylation and restriction-modification with nanopore sequencing.</title>
        <authorList>
            <person name="Crits-Christoph A."/>
            <person name="Kang S.C."/>
            <person name="Lee H."/>
            <person name="Ostrov N."/>
        </authorList>
    </citation>
    <scope>NUCLEOTIDE SEQUENCE</scope>
    <source>
        <strain evidence="3">ATCC 51242</strain>
    </source>
</reference>
<accession>A0A023X869</accession>
<feature type="transmembrane region" description="Helical" evidence="1">
    <location>
        <begin position="139"/>
        <end position="155"/>
    </location>
</feature>
<evidence type="ECO:0000313" key="3">
    <source>
        <dbReference type="EMBL" id="MDX5895537.1"/>
    </source>
</evidence>
<feature type="transmembrane region" description="Helical" evidence="1">
    <location>
        <begin position="62"/>
        <end position="80"/>
    </location>
</feature>
<dbReference type="KEGG" id="rrd:RradSPS_2981"/>
<organism evidence="2 4">
    <name type="scientific">Rubrobacter radiotolerans</name>
    <name type="common">Arthrobacter radiotolerans</name>
    <dbReference type="NCBI Taxonomy" id="42256"/>
    <lineage>
        <taxon>Bacteria</taxon>
        <taxon>Bacillati</taxon>
        <taxon>Actinomycetota</taxon>
        <taxon>Rubrobacteria</taxon>
        <taxon>Rubrobacterales</taxon>
        <taxon>Rubrobacteraceae</taxon>
        <taxon>Rubrobacter</taxon>
    </lineage>
</organism>
<name>A0A023X869_RUBRA</name>
<feature type="transmembrane region" description="Helical" evidence="1">
    <location>
        <begin position="351"/>
        <end position="373"/>
    </location>
</feature>
<dbReference type="Pfam" id="PF03594">
    <property type="entry name" value="BenE"/>
    <property type="match status" value="1"/>
</dbReference>
<sequence length="381" mass="38235">MGAGFVAFLLGATGPALLVYQAATNAGYPAAVIDSWFFAIYVGGGLLSLLLAFLYREPICGAFPIAGSALLVTVLGGYTVGEAVGAFLVSGVLVAALGFSGVFQSILERIPNEVVMGALAGILLPFGIEVFAILPGEPVLVGAMMVAFLLFFRFARAVPPALAALVVGMVLSAAGGGFDLGDVSVALARPVLVAPAFDLGAMFSIAVPLTLLALATQNAPGIGILRAGGYRPPVNAITIFSGLGSVLTAPLVGNGLNIAAPMTAVCAAPEAHPDPARRYVATVVQGLLFIAFGLAGATAVSLIRALPPALIVCVAGLALLPVILQSLRLSVGQPRHALAAGAALLIGASNVTLLGIGSAFWAIVAGVLLARFLGQDSSEAK</sequence>
<dbReference type="InterPro" id="IPR004711">
    <property type="entry name" value="Benzoate_Transporter"/>
</dbReference>
<keyword evidence="1" id="KW-0472">Membrane</keyword>
<feature type="transmembrane region" description="Helical" evidence="1">
    <location>
        <begin position="162"/>
        <end position="180"/>
    </location>
</feature>
<feature type="transmembrane region" description="Helical" evidence="1">
    <location>
        <begin position="86"/>
        <end position="107"/>
    </location>
</feature>
<keyword evidence="1" id="KW-1133">Transmembrane helix</keyword>
<keyword evidence="1" id="KW-0812">Transmembrane</keyword>
<feature type="transmembrane region" description="Helical" evidence="1">
    <location>
        <begin position="279"/>
        <end position="303"/>
    </location>
</feature>
<feature type="transmembrane region" description="Helical" evidence="1">
    <location>
        <begin position="36"/>
        <end position="55"/>
    </location>
</feature>
<dbReference type="AlphaFoldDB" id="A0A023X869"/>
<dbReference type="RefSeq" id="WP_051590054.1">
    <property type="nucleotide sequence ID" value="NZ_CP007516.1"/>
</dbReference>
<dbReference type="PANTHER" id="PTHR30199">
    <property type="entry name" value="MFS FAMILY TRANSPORTER, PREDICTED SUBSTRATE BENZOATE"/>
    <property type="match status" value="1"/>
</dbReference>